<evidence type="ECO:0000259" key="9">
    <source>
        <dbReference type="Pfam" id="PF01694"/>
    </source>
</evidence>
<dbReference type="GO" id="GO:0006508">
    <property type="term" value="P:proteolysis"/>
    <property type="evidence" value="ECO:0007669"/>
    <property type="project" value="UniProtKB-KW"/>
</dbReference>
<evidence type="ECO:0000256" key="3">
    <source>
        <dbReference type="ARBA" id="ARBA00022692"/>
    </source>
</evidence>
<evidence type="ECO:0000313" key="10">
    <source>
        <dbReference type="EMBL" id="TDT32764.1"/>
    </source>
</evidence>
<dbReference type="InterPro" id="IPR035952">
    <property type="entry name" value="Rhomboid-like_sf"/>
</dbReference>
<dbReference type="PANTHER" id="PTHR22936">
    <property type="entry name" value="RHOMBOID-RELATED"/>
    <property type="match status" value="1"/>
</dbReference>
<keyword evidence="5" id="KW-0720">Serine protease</keyword>
<feature type="transmembrane region" description="Helical" evidence="8">
    <location>
        <begin position="98"/>
        <end position="124"/>
    </location>
</feature>
<sequence>MSYPGPSPVPDPDHGPSDDARFVPCYRHSDRTTGITCQRCRRPICGECMRPASVGFQCPDCIGAAEAGVRQPKRPRGRSVGPSAGGFGIRLGLGAPTILSALVVVVGILDLLTGGMLTQLLAWSNGLAAQGQLWRALTWVLVPGSVLSMLINVLMILLIGGTLEDIVGNLRTAVLYFLSALGGAAAIAVLGGAGAASIGATAAIFGLLAANATLKYRQGMDVRPDLILFALFAVMNLVFGGLAGSFVQLFGLLGGVIGGFLGGIALGWAKGAGAARDRNQWLLLAGVTVGLAAVTAAGVLLP</sequence>
<keyword evidence="2 10" id="KW-0645">Protease</keyword>
<feature type="transmembrane region" description="Helical" evidence="8">
    <location>
        <begin position="173"/>
        <end position="190"/>
    </location>
</feature>
<evidence type="ECO:0000256" key="4">
    <source>
        <dbReference type="ARBA" id="ARBA00022801"/>
    </source>
</evidence>
<dbReference type="GO" id="GO:0016020">
    <property type="term" value="C:membrane"/>
    <property type="evidence" value="ECO:0007669"/>
    <property type="project" value="UniProtKB-SubCell"/>
</dbReference>
<evidence type="ECO:0000256" key="7">
    <source>
        <dbReference type="ARBA" id="ARBA00023136"/>
    </source>
</evidence>
<keyword evidence="4" id="KW-0378">Hydrolase</keyword>
<evidence type="ECO:0000256" key="2">
    <source>
        <dbReference type="ARBA" id="ARBA00022670"/>
    </source>
</evidence>
<keyword evidence="11" id="KW-1185">Reference proteome</keyword>
<evidence type="ECO:0000256" key="5">
    <source>
        <dbReference type="ARBA" id="ARBA00022825"/>
    </source>
</evidence>
<organism evidence="10 11">
    <name type="scientific">Naumannella halotolerans</name>
    <dbReference type="NCBI Taxonomy" id="993414"/>
    <lineage>
        <taxon>Bacteria</taxon>
        <taxon>Bacillati</taxon>
        <taxon>Actinomycetota</taxon>
        <taxon>Actinomycetes</taxon>
        <taxon>Propionibacteriales</taxon>
        <taxon>Propionibacteriaceae</taxon>
        <taxon>Naumannella</taxon>
    </lineage>
</organism>
<dbReference type="PANTHER" id="PTHR22936:SF69">
    <property type="entry name" value="RHOMBOID-LIKE PROTEIN"/>
    <property type="match status" value="1"/>
</dbReference>
<keyword evidence="3 8" id="KW-0812">Transmembrane</keyword>
<accession>A0A4R7J697</accession>
<proteinExistence type="predicted"/>
<dbReference type="Proteomes" id="UP000295371">
    <property type="component" value="Unassembled WGS sequence"/>
</dbReference>
<feature type="transmembrane region" description="Helical" evidence="8">
    <location>
        <begin position="281"/>
        <end position="301"/>
    </location>
</feature>
<dbReference type="OrthoDB" id="9807874at2"/>
<comment type="subcellular location">
    <subcellularLocation>
        <location evidence="1">Membrane</location>
        <topology evidence="1">Multi-pass membrane protein</topology>
    </subcellularLocation>
</comment>
<feature type="transmembrane region" description="Helical" evidence="8">
    <location>
        <begin position="226"/>
        <end position="243"/>
    </location>
</feature>
<feature type="transmembrane region" description="Helical" evidence="8">
    <location>
        <begin position="136"/>
        <end position="161"/>
    </location>
</feature>
<dbReference type="EMBL" id="SOAW01000001">
    <property type="protein sequence ID" value="TDT32764.1"/>
    <property type="molecule type" value="Genomic_DNA"/>
</dbReference>
<name>A0A4R7J697_9ACTN</name>
<evidence type="ECO:0000313" key="11">
    <source>
        <dbReference type="Proteomes" id="UP000295371"/>
    </source>
</evidence>
<feature type="domain" description="Peptidase S54 rhomboid" evidence="9">
    <location>
        <begin position="130"/>
        <end position="266"/>
    </location>
</feature>
<keyword evidence="6 8" id="KW-1133">Transmembrane helix</keyword>
<dbReference type="InterPro" id="IPR022764">
    <property type="entry name" value="Peptidase_S54_rhomboid_dom"/>
</dbReference>
<dbReference type="SUPFAM" id="SSF144091">
    <property type="entry name" value="Rhomboid-like"/>
    <property type="match status" value="1"/>
</dbReference>
<dbReference type="Gene3D" id="1.20.1540.10">
    <property type="entry name" value="Rhomboid-like"/>
    <property type="match status" value="1"/>
</dbReference>
<evidence type="ECO:0000256" key="6">
    <source>
        <dbReference type="ARBA" id="ARBA00022989"/>
    </source>
</evidence>
<reference evidence="10 11" key="1">
    <citation type="submission" date="2019-03" db="EMBL/GenBank/DDBJ databases">
        <title>Genomic Encyclopedia of Archaeal and Bacterial Type Strains, Phase II (KMG-II): from individual species to whole genera.</title>
        <authorList>
            <person name="Goeker M."/>
        </authorList>
    </citation>
    <scope>NUCLEOTIDE SEQUENCE [LARGE SCALE GENOMIC DNA]</scope>
    <source>
        <strain evidence="10 11">DSM 24323</strain>
    </source>
</reference>
<dbReference type="InterPro" id="IPR002610">
    <property type="entry name" value="Peptidase_S54_rhomboid-like"/>
</dbReference>
<gene>
    <name evidence="10" type="ORF">CLV29_0352</name>
</gene>
<evidence type="ECO:0000256" key="8">
    <source>
        <dbReference type="SAM" id="Phobius"/>
    </source>
</evidence>
<comment type="caution">
    <text evidence="10">The sequence shown here is derived from an EMBL/GenBank/DDBJ whole genome shotgun (WGS) entry which is preliminary data.</text>
</comment>
<dbReference type="Pfam" id="PF01694">
    <property type="entry name" value="Rhomboid"/>
    <property type="match status" value="1"/>
</dbReference>
<keyword evidence="7 8" id="KW-0472">Membrane</keyword>
<dbReference type="AlphaFoldDB" id="A0A4R7J697"/>
<dbReference type="GO" id="GO:0004252">
    <property type="term" value="F:serine-type endopeptidase activity"/>
    <property type="evidence" value="ECO:0007669"/>
    <property type="project" value="InterPro"/>
</dbReference>
<protein>
    <submittedName>
        <fullName evidence="10">Membrane associated rhomboid family serine protease</fullName>
    </submittedName>
</protein>
<evidence type="ECO:0000256" key="1">
    <source>
        <dbReference type="ARBA" id="ARBA00004141"/>
    </source>
</evidence>
<feature type="transmembrane region" description="Helical" evidence="8">
    <location>
        <begin position="249"/>
        <end position="269"/>
    </location>
</feature>